<evidence type="ECO:0000313" key="3">
    <source>
        <dbReference type="Proteomes" id="UP001597199"/>
    </source>
</evidence>
<dbReference type="Gene3D" id="3.40.50.360">
    <property type="match status" value="1"/>
</dbReference>
<comment type="caution">
    <text evidence="2">The sequence shown here is derived from an EMBL/GenBank/DDBJ whole genome shotgun (WGS) entry which is preliminary data.</text>
</comment>
<dbReference type="InterPro" id="IPR005025">
    <property type="entry name" value="FMN_Rdtase-like_dom"/>
</dbReference>
<dbReference type="EMBL" id="JBHTOA010000016">
    <property type="protein sequence ID" value="MFD1398299.1"/>
    <property type="molecule type" value="Genomic_DNA"/>
</dbReference>
<sequence length="186" mass="20452">MTQTLGILVGSLRQNSYNRIVADTFRSLIPSQYDVTEIAIAHLPFYNEDLDTTQPPVAWTDFRQTVQGVAGILIFSPEYNRGVPAVLKNAFDVGSRPRGQNVFAGKPALVVTASPGAIGGYAANNSIRQTLTFLDMPTLQQPEAYIGNVNAHLSEDGGKPHFKPDTVDFFSLIVERYIAFFERLTS</sequence>
<dbReference type="GO" id="GO:0016491">
    <property type="term" value="F:oxidoreductase activity"/>
    <property type="evidence" value="ECO:0007669"/>
    <property type="project" value="UniProtKB-KW"/>
</dbReference>
<dbReference type="Pfam" id="PF03358">
    <property type="entry name" value="FMN_red"/>
    <property type="match status" value="1"/>
</dbReference>
<reference evidence="3" key="1">
    <citation type="journal article" date="2019" name="Int. J. Syst. Evol. Microbiol.">
        <title>The Global Catalogue of Microorganisms (GCM) 10K type strain sequencing project: providing services to taxonomists for standard genome sequencing and annotation.</title>
        <authorList>
            <consortium name="The Broad Institute Genomics Platform"/>
            <consortium name="The Broad Institute Genome Sequencing Center for Infectious Disease"/>
            <person name="Wu L."/>
            <person name="Ma J."/>
        </authorList>
    </citation>
    <scope>NUCLEOTIDE SEQUENCE [LARGE SCALE GENOMIC DNA]</scope>
    <source>
        <strain evidence="3">CCM 9110</strain>
    </source>
</reference>
<dbReference type="Proteomes" id="UP001597199">
    <property type="component" value="Unassembled WGS sequence"/>
</dbReference>
<dbReference type="InterPro" id="IPR050712">
    <property type="entry name" value="NAD(P)H-dep_reductase"/>
</dbReference>
<gene>
    <name evidence="2" type="ORF">ACFQ41_03140</name>
</gene>
<dbReference type="EC" id="1.-.-.-" evidence="2"/>
<evidence type="ECO:0000313" key="2">
    <source>
        <dbReference type="EMBL" id="MFD1398299.1"/>
    </source>
</evidence>
<dbReference type="InterPro" id="IPR029039">
    <property type="entry name" value="Flavoprotein-like_sf"/>
</dbReference>
<dbReference type="PANTHER" id="PTHR30543">
    <property type="entry name" value="CHROMATE REDUCTASE"/>
    <property type="match status" value="1"/>
</dbReference>
<protein>
    <submittedName>
        <fullName evidence="2">NADPH-dependent FMN reductase</fullName>
        <ecNumber evidence="2">1.-.-.-</ecNumber>
    </submittedName>
</protein>
<name>A0ABW4BCV2_9LACO</name>
<organism evidence="2 3">
    <name type="scientific">Lacticaseibacillus suilingensis</name>
    <dbReference type="NCBI Taxonomy" id="2799577"/>
    <lineage>
        <taxon>Bacteria</taxon>
        <taxon>Bacillati</taxon>
        <taxon>Bacillota</taxon>
        <taxon>Bacilli</taxon>
        <taxon>Lactobacillales</taxon>
        <taxon>Lactobacillaceae</taxon>
        <taxon>Lacticaseibacillus</taxon>
    </lineage>
</organism>
<keyword evidence="2" id="KW-0560">Oxidoreductase</keyword>
<proteinExistence type="predicted"/>
<evidence type="ECO:0000259" key="1">
    <source>
        <dbReference type="Pfam" id="PF03358"/>
    </source>
</evidence>
<dbReference type="PANTHER" id="PTHR30543:SF21">
    <property type="entry name" value="NAD(P)H-DEPENDENT FMN REDUCTASE LOT6"/>
    <property type="match status" value="1"/>
</dbReference>
<dbReference type="SUPFAM" id="SSF52218">
    <property type="entry name" value="Flavoproteins"/>
    <property type="match status" value="1"/>
</dbReference>
<feature type="domain" description="NADPH-dependent FMN reductase-like" evidence="1">
    <location>
        <begin position="6"/>
        <end position="149"/>
    </location>
</feature>
<accession>A0ABW4BCV2</accession>
<keyword evidence="3" id="KW-1185">Reference proteome</keyword>
<dbReference type="RefSeq" id="WP_204117839.1">
    <property type="nucleotide sequence ID" value="NZ_BOLV01000001.1"/>
</dbReference>